<evidence type="ECO:0000256" key="1">
    <source>
        <dbReference type="ARBA" id="ARBA00076066"/>
    </source>
</evidence>
<dbReference type="SMART" id="SM00922">
    <property type="entry name" value="MR_MLE"/>
    <property type="match status" value="1"/>
</dbReference>
<keyword evidence="4" id="KW-1185">Reference proteome</keyword>
<organism evidence="3 4">
    <name type="scientific">Marinomonas pollencensis</name>
    <dbReference type="NCBI Taxonomy" id="491954"/>
    <lineage>
        <taxon>Bacteria</taxon>
        <taxon>Pseudomonadati</taxon>
        <taxon>Pseudomonadota</taxon>
        <taxon>Gammaproteobacteria</taxon>
        <taxon>Oceanospirillales</taxon>
        <taxon>Oceanospirillaceae</taxon>
        <taxon>Marinomonas</taxon>
    </lineage>
</organism>
<dbReference type="NCBIfam" id="NF011654">
    <property type="entry name" value="PRK15072.1"/>
    <property type="match status" value="1"/>
</dbReference>
<dbReference type="InterPro" id="IPR013342">
    <property type="entry name" value="Mandelate_racemase_C"/>
</dbReference>
<dbReference type="GO" id="GO:0016052">
    <property type="term" value="P:carbohydrate catabolic process"/>
    <property type="evidence" value="ECO:0007669"/>
    <property type="project" value="UniProtKB-ARBA"/>
</dbReference>
<dbReference type="CDD" id="cd03322">
    <property type="entry name" value="RspA"/>
    <property type="match status" value="1"/>
</dbReference>
<dbReference type="GO" id="GO:0008927">
    <property type="term" value="F:mannonate dehydratase activity"/>
    <property type="evidence" value="ECO:0007669"/>
    <property type="project" value="UniProtKB-ARBA"/>
</dbReference>
<dbReference type="GO" id="GO:0000287">
    <property type="term" value="F:magnesium ion binding"/>
    <property type="evidence" value="ECO:0007669"/>
    <property type="project" value="UniProtKB-ARBA"/>
</dbReference>
<dbReference type="FunFam" id="3.20.20.120:FF:000004">
    <property type="entry name" value="D-galactonate dehydratase family protein"/>
    <property type="match status" value="1"/>
</dbReference>
<evidence type="ECO:0000313" key="4">
    <source>
        <dbReference type="Proteomes" id="UP000256542"/>
    </source>
</evidence>
<dbReference type="RefSeq" id="WP_115899212.1">
    <property type="nucleotide sequence ID" value="NZ_QUNG01000022.1"/>
</dbReference>
<dbReference type="NCBIfam" id="NF043051">
    <property type="entry name" value="ManoateDhtManD"/>
    <property type="match status" value="1"/>
</dbReference>
<name>A0A3E0D6V2_9GAMM</name>
<dbReference type="AlphaFoldDB" id="A0A3E0D6V2"/>
<evidence type="ECO:0000259" key="2">
    <source>
        <dbReference type="SMART" id="SM00922"/>
    </source>
</evidence>
<reference evidence="3 4" key="1">
    <citation type="submission" date="2018-08" db="EMBL/GenBank/DDBJ databases">
        <title>Genomic Encyclopedia of Type Strains, Phase III (KMG-III): the genomes of soil and plant-associated and newly described type strains.</title>
        <authorList>
            <person name="Whitman W."/>
        </authorList>
    </citation>
    <scope>NUCLEOTIDE SEQUENCE [LARGE SCALE GENOMIC DNA]</scope>
    <source>
        <strain evidence="3 4">CECT 7375</strain>
    </source>
</reference>
<dbReference type="InterPro" id="IPR034593">
    <property type="entry name" value="DgoD-like"/>
</dbReference>
<dbReference type="InterPro" id="IPR029065">
    <property type="entry name" value="Enolase_C-like"/>
</dbReference>
<comment type="caution">
    <text evidence="3">The sequence shown here is derived from an EMBL/GenBank/DDBJ whole genome shotgun (WGS) entry which is preliminary data.</text>
</comment>
<protein>
    <recommendedName>
        <fullName evidence="1">D-mannonate dehydratase</fullName>
    </recommendedName>
</protein>
<dbReference type="InterPro" id="IPR036849">
    <property type="entry name" value="Enolase-like_C_sf"/>
</dbReference>
<dbReference type="SUPFAM" id="SSF51604">
    <property type="entry name" value="Enolase C-terminal domain-like"/>
    <property type="match status" value="1"/>
</dbReference>
<dbReference type="InterPro" id="IPR034589">
    <property type="entry name" value="D-mannonate_dehydratase-like"/>
</dbReference>
<dbReference type="InterPro" id="IPR029017">
    <property type="entry name" value="Enolase-like_N"/>
</dbReference>
<proteinExistence type="predicted"/>
<dbReference type="Gene3D" id="3.20.20.120">
    <property type="entry name" value="Enolase-like C-terminal domain"/>
    <property type="match status" value="1"/>
</dbReference>
<dbReference type="Pfam" id="PF13378">
    <property type="entry name" value="MR_MLE_C"/>
    <property type="match status" value="1"/>
</dbReference>
<dbReference type="SFLD" id="SFLDG00033">
    <property type="entry name" value="mannonate_dehydratase"/>
    <property type="match status" value="1"/>
</dbReference>
<accession>A0A3E0D6V2</accession>
<sequence length="403" mass="44823">MKIKSAKVIVTCPGRNLVTLKIETDQGLYGIGDATLNGRELAVVSYLQDHVIPTLIGKDPHRIEDIWQYLYRGAYWRRGPISMTAIAAVDVALWDIKAKVAGLPLYQLLGGKSREKVMVYGHATGLDIESCLAEVERHVALGYKAVRVQCGIPGIATTYGVAKEAGEPYEPADSSLPSEHVWSTEKYLNHVPSLFKAVREKFGEELHILHDVHHRLTPIQAARLGKEVEPYHLFWLEDCTPAENQSAFELIRQHTTTPLAVGEVFNSLHDCQGLIQNQLIDYIRAPITHAGGITNVRRIADFAAIFQVKTGFHGATDLSPVCMGAALHFDAWVPNFGIQEHMPHSPETESVFSHAYQFKEGFFTPGEAPGHGVDINEELAANYPYKPAYLPVNRLEDGTLWNW</sequence>
<dbReference type="FunFam" id="3.30.390.10:FF:000002">
    <property type="entry name" value="D-galactonate dehydratase family protein"/>
    <property type="match status" value="1"/>
</dbReference>
<dbReference type="InterPro" id="IPR013341">
    <property type="entry name" value="Mandelate_racemase_N_dom"/>
</dbReference>
<dbReference type="Proteomes" id="UP000256542">
    <property type="component" value="Unassembled WGS sequence"/>
</dbReference>
<dbReference type="GO" id="GO:0009063">
    <property type="term" value="P:amino acid catabolic process"/>
    <property type="evidence" value="ECO:0007669"/>
    <property type="project" value="InterPro"/>
</dbReference>
<dbReference type="Pfam" id="PF02746">
    <property type="entry name" value="MR_MLE_N"/>
    <property type="match status" value="1"/>
</dbReference>
<dbReference type="Gene3D" id="3.30.390.10">
    <property type="entry name" value="Enolase-like, N-terminal domain"/>
    <property type="match status" value="1"/>
</dbReference>
<gene>
    <name evidence="3" type="ORF">DFP81_1222</name>
</gene>
<dbReference type="PROSITE" id="PS00908">
    <property type="entry name" value="MR_MLE_1"/>
    <property type="match status" value="1"/>
</dbReference>
<dbReference type="SFLD" id="SFLDS00001">
    <property type="entry name" value="Enolase"/>
    <property type="match status" value="1"/>
</dbReference>
<dbReference type="PANTHER" id="PTHR48080">
    <property type="entry name" value="D-GALACTONATE DEHYDRATASE-RELATED"/>
    <property type="match status" value="1"/>
</dbReference>
<dbReference type="PANTHER" id="PTHR48080:SF6">
    <property type="entry name" value="STARVATION-SENSING PROTEIN RSPA"/>
    <property type="match status" value="1"/>
</dbReference>
<dbReference type="InterPro" id="IPR018110">
    <property type="entry name" value="Mandel_Rmase/mucon_lact_enz_CS"/>
</dbReference>
<dbReference type="OrthoDB" id="9782675at2"/>
<feature type="domain" description="Mandelate racemase/muconate lactonizing enzyme C-terminal" evidence="2">
    <location>
        <begin position="128"/>
        <end position="258"/>
    </location>
</feature>
<evidence type="ECO:0000313" key="3">
    <source>
        <dbReference type="EMBL" id="REG78386.1"/>
    </source>
</evidence>
<dbReference type="SUPFAM" id="SSF54826">
    <property type="entry name" value="Enolase N-terminal domain-like"/>
    <property type="match status" value="1"/>
</dbReference>
<dbReference type="EMBL" id="QUNG01000022">
    <property type="protein sequence ID" value="REG78386.1"/>
    <property type="molecule type" value="Genomic_DNA"/>
</dbReference>